<accession>A0A1U9QSE9</accession>
<dbReference type="OrthoDB" id="474235at2"/>
<gene>
    <name evidence="2" type="ORF">BBN63_12495</name>
</gene>
<keyword evidence="2" id="KW-0808">Transferase</keyword>
<dbReference type="Pfam" id="PF08242">
    <property type="entry name" value="Methyltransf_12"/>
    <property type="match status" value="1"/>
</dbReference>
<dbReference type="InterPro" id="IPR013217">
    <property type="entry name" value="Methyltransf_12"/>
</dbReference>
<evidence type="ECO:0000259" key="1">
    <source>
        <dbReference type="Pfam" id="PF08242"/>
    </source>
</evidence>
<reference evidence="2 3" key="1">
    <citation type="submission" date="2016-11" db="EMBL/GenBank/DDBJ databases">
        <title>Complete genome sequence of Streptomyces niveus SCSIO 3406.</title>
        <authorList>
            <person name="Zhu Q."/>
            <person name="Cheng W."/>
            <person name="Song Y."/>
            <person name="Li Q."/>
            <person name="Ju J."/>
        </authorList>
    </citation>
    <scope>NUCLEOTIDE SEQUENCE [LARGE SCALE GENOMIC DNA]</scope>
    <source>
        <strain evidence="2 3">SCSIO 3406</strain>
    </source>
</reference>
<proteinExistence type="predicted"/>
<dbReference type="GO" id="GO:0032259">
    <property type="term" value="P:methylation"/>
    <property type="evidence" value="ECO:0007669"/>
    <property type="project" value="UniProtKB-KW"/>
</dbReference>
<dbReference type="GO" id="GO:0008168">
    <property type="term" value="F:methyltransferase activity"/>
    <property type="evidence" value="ECO:0007669"/>
    <property type="project" value="UniProtKB-KW"/>
</dbReference>
<dbReference type="RefSeq" id="WP_078075482.1">
    <property type="nucleotide sequence ID" value="NZ_CP018047.1"/>
</dbReference>
<keyword evidence="3" id="KW-1185">Reference proteome</keyword>
<dbReference type="AlphaFoldDB" id="A0A1U9QSE9"/>
<dbReference type="Proteomes" id="UP000189677">
    <property type="component" value="Chromosome"/>
</dbReference>
<feature type="domain" description="Methyltransferase type 12" evidence="1">
    <location>
        <begin position="46"/>
        <end position="142"/>
    </location>
</feature>
<organism evidence="2 3">
    <name type="scientific">Streptomyces niveus</name>
    <name type="common">Streptomyces spheroides</name>
    <dbReference type="NCBI Taxonomy" id="193462"/>
    <lineage>
        <taxon>Bacteria</taxon>
        <taxon>Bacillati</taxon>
        <taxon>Actinomycetota</taxon>
        <taxon>Actinomycetes</taxon>
        <taxon>Kitasatosporales</taxon>
        <taxon>Streptomycetaceae</taxon>
        <taxon>Streptomyces</taxon>
    </lineage>
</organism>
<dbReference type="KEGG" id="snw:BBN63_12495"/>
<sequence length="253" mass="26813">MSDHDELHAILAAPNNPLLTWNAPLSEEHARSLIDACALPEGGRVVDLGCGWGELLLRLVEGAPGSTGDGVEKDPAAVARGRRLAGDRGLDGRVTFHESSAEGWPGTGYDLAVCIGAVHAWPGTTREALRALRGAVEPGGRVLFADGFWTEKPTSAALEGLGAEEDELVGSLGDLVRAAADAGFAPLRTTVADQREWDVFESSGRAGWGERWALENPDHPLHTDARATAARHREGYLGGYRGYLGFAYLVLGV</sequence>
<evidence type="ECO:0000313" key="3">
    <source>
        <dbReference type="Proteomes" id="UP000189677"/>
    </source>
</evidence>
<dbReference type="EMBL" id="CP018047">
    <property type="protein sequence ID" value="AQU66933.1"/>
    <property type="molecule type" value="Genomic_DNA"/>
</dbReference>
<dbReference type="Gene3D" id="3.40.50.150">
    <property type="entry name" value="Vaccinia Virus protein VP39"/>
    <property type="match status" value="1"/>
</dbReference>
<dbReference type="SUPFAM" id="SSF53335">
    <property type="entry name" value="S-adenosyl-L-methionine-dependent methyltransferases"/>
    <property type="match status" value="1"/>
</dbReference>
<evidence type="ECO:0000313" key="2">
    <source>
        <dbReference type="EMBL" id="AQU66933.1"/>
    </source>
</evidence>
<name>A0A1U9QSE9_STRNV</name>
<protein>
    <submittedName>
        <fullName evidence="2">SAM-dependent methyltransferase</fullName>
    </submittedName>
</protein>
<keyword evidence="2" id="KW-0489">Methyltransferase</keyword>
<dbReference type="InterPro" id="IPR029063">
    <property type="entry name" value="SAM-dependent_MTases_sf"/>
</dbReference>
<dbReference type="CDD" id="cd02440">
    <property type="entry name" value="AdoMet_MTases"/>
    <property type="match status" value="1"/>
</dbReference>